<dbReference type="AlphaFoldDB" id="A0A5B2XDR7"/>
<sequence>MTEWRAASVELTRRLTGRLADHVLVSARSLLAADERDVMAGMLVHTLALFGIPVDQHELDLLSVVAGRPDEPVGGVVLEPDAGRLRYRFEPRTPGPPDRDLDHRHVLTWAAGNPTTARRVLLAWREPEDGAPMPPGWIYLLEIAEPGEVAGVQAAVQLTPGAVGVEVMATGEHLPPYQAAVLAAGRQIWP</sequence>
<reference evidence="1 2" key="2">
    <citation type="submission" date="2019-09" db="EMBL/GenBank/DDBJ databases">
        <authorList>
            <person name="Jin C."/>
        </authorList>
    </citation>
    <scope>NUCLEOTIDE SEQUENCE [LARGE SCALE GENOMIC DNA]</scope>
    <source>
        <strain evidence="1 2">AN110305</strain>
    </source>
</reference>
<organism evidence="1 2">
    <name type="scientific">Solihabitans fulvus</name>
    <dbReference type="NCBI Taxonomy" id="1892852"/>
    <lineage>
        <taxon>Bacteria</taxon>
        <taxon>Bacillati</taxon>
        <taxon>Actinomycetota</taxon>
        <taxon>Actinomycetes</taxon>
        <taxon>Pseudonocardiales</taxon>
        <taxon>Pseudonocardiaceae</taxon>
        <taxon>Solihabitans</taxon>
    </lineage>
</organism>
<name>A0A5B2XDR7_9PSEU</name>
<proteinExistence type="predicted"/>
<dbReference type="OrthoDB" id="3681982at2"/>
<reference evidence="1 2" key="1">
    <citation type="submission" date="2019-09" db="EMBL/GenBank/DDBJ databases">
        <title>Goodfellowia gen. nov., a new genus of the Pseudonocardineae related to Actinoalloteichus, containing Goodfellowia coeruleoviolacea gen. nov., comb. nov. gen. nov., comb. nov.</title>
        <authorList>
            <person name="Labeda D."/>
        </authorList>
    </citation>
    <scope>NUCLEOTIDE SEQUENCE [LARGE SCALE GENOMIC DNA]</scope>
    <source>
        <strain evidence="1 2">AN110305</strain>
    </source>
</reference>
<dbReference type="Proteomes" id="UP000323454">
    <property type="component" value="Unassembled WGS sequence"/>
</dbReference>
<evidence type="ECO:0000313" key="1">
    <source>
        <dbReference type="EMBL" id="KAA2261101.1"/>
    </source>
</evidence>
<protein>
    <submittedName>
        <fullName evidence="1">Uncharacterized protein</fullName>
    </submittedName>
</protein>
<gene>
    <name evidence="1" type="ORF">F0L68_18755</name>
</gene>
<comment type="caution">
    <text evidence="1">The sequence shown here is derived from an EMBL/GenBank/DDBJ whole genome shotgun (WGS) entry which is preliminary data.</text>
</comment>
<accession>A0A5B2XDR7</accession>
<dbReference type="RefSeq" id="WP_149850899.1">
    <property type="nucleotide sequence ID" value="NZ_VUOB01000031.1"/>
</dbReference>
<dbReference type="EMBL" id="VUOB01000031">
    <property type="protein sequence ID" value="KAA2261101.1"/>
    <property type="molecule type" value="Genomic_DNA"/>
</dbReference>
<evidence type="ECO:0000313" key="2">
    <source>
        <dbReference type="Proteomes" id="UP000323454"/>
    </source>
</evidence>
<keyword evidence="2" id="KW-1185">Reference proteome</keyword>